<dbReference type="EMBL" id="CP139558">
    <property type="protein sequence ID" value="WPU97078.1"/>
    <property type="molecule type" value="Genomic_DNA"/>
</dbReference>
<feature type="transmembrane region" description="Helical" evidence="1">
    <location>
        <begin position="166"/>
        <end position="187"/>
    </location>
</feature>
<gene>
    <name evidence="3" type="ORF">SNE25_16265</name>
</gene>
<protein>
    <submittedName>
        <fullName evidence="3">MCP four helix bundle domain-containing protein</fullName>
    </submittedName>
</protein>
<keyword evidence="1" id="KW-0472">Membrane</keyword>
<proteinExistence type="predicted"/>
<accession>A0ABZ0TVG5</accession>
<evidence type="ECO:0000313" key="3">
    <source>
        <dbReference type="EMBL" id="WPU97078.1"/>
    </source>
</evidence>
<evidence type="ECO:0000313" key="4">
    <source>
        <dbReference type="Proteomes" id="UP001324380"/>
    </source>
</evidence>
<dbReference type="InterPro" id="IPR024478">
    <property type="entry name" value="HlyB_4HB_MCP"/>
</dbReference>
<dbReference type="RefSeq" id="WP_321566164.1">
    <property type="nucleotide sequence ID" value="NZ_CP139558.1"/>
</dbReference>
<evidence type="ECO:0000259" key="2">
    <source>
        <dbReference type="Pfam" id="PF12729"/>
    </source>
</evidence>
<evidence type="ECO:0000256" key="1">
    <source>
        <dbReference type="SAM" id="Phobius"/>
    </source>
</evidence>
<sequence>MMRRAGLFKNRLKAAGVLAVLTVLLLLANLQGRTNVTDMNQTLTSLRNDRLLPVVYAQEITRLLYENKMLMSGGYHSAEIKANFNAIEVLAKKYEATKLTAEETTQWKQFRLELKQLSITEQTVSTSEQMTRFNHLQQALARLTDIQVIESARLMKNGEKAISSNILLSNLMAGLGLASGILILVLLNITRYSFHQPEQRHMLN</sequence>
<feature type="domain" description="Chemotaxis methyl-accepting receptor HlyB-like 4HB MCP" evidence="2">
    <location>
        <begin position="17"/>
        <end position="120"/>
    </location>
</feature>
<organism evidence="3 4">
    <name type="scientific">Mucilaginibacter sabulilitoris</name>
    <dbReference type="NCBI Taxonomy" id="1173583"/>
    <lineage>
        <taxon>Bacteria</taxon>
        <taxon>Pseudomonadati</taxon>
        <taxon>Bacteroidota</taxon>
        <taxon>Sphingobacteriia</taxon>
        <taxon>Sphingobacteriales</taxon>
        <taxon>Sphingobacteriaceae</taxon>
        <taxon>Mucilaginibacter</taxon>
    </lineage>
</organism>
<keyword evidence="4" id="KW-1185">Reference proteome</keyword>
<dbReference type="Pfam" id="PF12729">
    <property type="entry name" value="4HB_MCP_1"/>
    <property type="match status" value="1"/>
</dbReference>
<dbReference type="Proteomes" id="UP001324380">
    <property type="component" value="Chromosome"/>
</dbReference>
<keyword evidence="1" id="KW-1133">Transmembrane helix</keyword>
<name>A0ABZ0TVG5_9SPHI</name>
<reference evidence="3 4" key="1">
    <citation type="submission" date="2023-11" db="EMBL/GenBank/DDBJ databases">
        <title>Analysis of the Genomes of Mucilaginibacter gossypii cycad 4 and M. sabulilitoris SNA2: microbes with the potential for plant growth promotion.</title>
        <authorList>
            <person name="Hirsch A.M."/>
            <person name="Humm E."/>
            <person name="Rubbi M."/>
            <person name="Del Vecchio G."/>
            <person name="Ha S.M."/>
            <person name="Pellegrini M."/>
            <person name="Gunsalus R.P."/>
        </authorList>
    </citation>
    <scope>NUCLEOTIDE SEQUENCE [LARGE SCALE GENOMIC DNA]</scope>
    <source>
        <strain evidence="3 4">SNA2</strain>
    </source>
</reference>
<keyword evidence="1" id="KW-0812">Transmembrane</keyword>